<evidence type="ECO:0000313" key="5">
    <source>
        <dbReference type="Proteomes" id="UP000253501"/>
    </source>
</evidence>
<evidence type="ECO:0000313" key="4">
    <source>
        <dbReference type="EMBL" id="RCJ03269.1"/>
    </source>
</evidence>
<dbReference type="InterPro" id="IPR013149">
    <property type="entry name" value="ADH-like_C"/>
</dbReference>
<dbReference type="InterPro" id="IPR020843">
    <property type="entry name" value="ER"/>
</dbReference>
<accession>A0A367P5Z9</accession>
<dbReference type="InterPro" id="IPR002347">
    <property type="entry name" value="SDR_fam"/>
</dbReference>
<proteinExistence type="predicted"/>
<dbReference type="SUPFAM" id="SSF51735">
    <property type="entry name" value="NAD(P)-binding Rossmann-fold domains"/>
    <property type="match status" value="1"/>
</dbReference>
<gene>
    <name evidence="4" type="ORF">DDK22_38275</name>
</gene>
<organism evidence="4 5">
    <name type="scientific">Cupriavidus necator</name>
    <name type="common">Alcaligenes eutrophus</name>
    <name type="synonym">Ralstonia eutropha</name>
    <dbReference type="NCBI Taxonomy" id="106590"/>
    <lineage>
        <taxon>Bacteria</taxon>
        <taxon>Pseudomonadati</taxon>
        <taxon>Pseudomonadota</taxon>
        <taxon>Betaproteobacteria</taxon>
        <taxon>Burkholderiales</taxon>
        <taxon>Burkholderiaceae</taxon>
        <taxon>Cupriavidus</taxon>
    </lineage>
</organism>
<dbReference type="PANTHER" id="PTHR48106:SF18">
    <property type="entry name" value="QUINONE OXIDOREDUCTASE PIG3"/>
    <property type="match status" value="1"/>
</dbReference>
<dbReference type="RefSeq" id="WP_114136434.1">
    <property type="nucleotide sequence ID" value="NZ_CP068436.1"/>
</dbReference>
<dbReference type="SUPFAM" id="SSF50129">
    <property type="entry name" value="GroES-like"/>
    <property type="match status" value="1"/>
</dbReference>
<protein>
    <submittedName>
        <fullName evidence="4">Acryloyl-CoA reductase</fullName>
    </submittedName>
</protein>
<dbReference type="EMBL" id="QDHA01000189">
    <property type="protein sequence ID" value="RCJ03269.1"/>
    <property type="molecule type" value="Genomic_DNA"/>
</dbReference>
<reference evidence="4 5" key="1">
    <citation type="submission" date="2018-04" db="EMBL/GenBank/DDBJ databases">
        <title>Cupriavidus necator CR12 genome sequencing and assembly.</title>
        <authorList>
            <person name="Ben Fekih I."/>
            <person name="Mazhar H.S."/>
            <person name="Bello S.K."/>
            <person name="Rensing C."/>
        </authorList>
    </citation>
    <scope>NUCLEOTIDE SEQUENCE [LARGE SCALE GENOMIC DNA]</scope>
    <source>
        <strain evidence="4 5">CR12</strain>
    </source>
</reference>
<dbReference type="Pfam" id="PF00107">
    <property type="entry name" value="ADH_zinc_N"/>
    <property type="match status" value="1"/>
</dbReference>
<dbReference type="Proteomes" id="UP000253501">
    <property type="component" value="Unassembled WGS sequence"/>
</dbReference>
<sequence length="345" mass="36466">MKAAMIIPGPQGGHLEIREIPRPTPGPGQVVVQVMASGLNRGELIRVGEAKNGGPILAGIEFAGMVSEVGPDVHSVREGDRVTGHGWGGQSEYVLAEARALIPIPATLSWVEAAAFPNVFISAHDALVTNGEFHSGQSVLVNAATGGMGLAAVQLAAQLGASQVIATSRSAAKLARLREYGATHTIDASQSDTVQAVKDATDGRGVDVIIDSLGGAVFDTNLKCLAVRGRLVIIARMSGVDTAQVDIKHMWVNRLKLVGTTFRTRTEEERLALIEACARDVLPLLRENRLKMPVDRLFALDDIAQAHAYMATNQHFGKIVLAVHKSVMAAAAPITMSQTATKELA</sequence>
<dbReference type="PANTHER" id="PTHR48106">
    <property type="entry name" value="QUINONE OXIDOREDUCTASE PIG3-RELATED"/>
    <property type="match status" value="1"/>
</dbReference>
<feature type="domain" description="Enoyl reductase (ER)" evidence="3">
    <location>
        <begin position="12"/>
        <end position="321"/>
    </location>
</feature>
<name>A0A367P5Z9_CUPNE</name>
<dbReference type="InterPro" id="IPR011032">
    <property type="entry name" value="GroES-like_sf"/>
</dbReference>
<dbReference type="GO" id="GO:0016651">
    <property type="term" value="F:oxidoreductase activity, acting on NAD(P)H"/>
    <property type="evidence" value="ECO:0007669"/>
    <property type="project" value="TreeGrafter"/>
</dbReference>
<keyword evidence="1" id="KW-0521">NADP</keyword>
<keyword evidence="2" id="KW-0560">Oxidoreductase</keyword>
<dbReference type="Pfam" id="PF08240">
    <property type="entry name" value="ADH_N"/>
    <property type="match status" value="1"/>
</dbReference>
<evidence type="ECO:0000259" key="3">
    <source>
        <dbReference type="SMART" id="SM00829"/>
    </source>
</evidence>
<dbReference type="InterPro" id="IPR036291">
    <property type="entry name" value="NAD(P)-bd_dom_sf"/>
</dbReference>
<dbReference type="SMART" id="SM00829">
    <property type="entry name" value="PKS_ER"/>
    <property type="match status" value="1"/>
</dbReference>
<dbReference type="GO" id="GO:0070402">
    <property type="term" value="F:NADPH binding"/>
    <property type="evidence" value="ECO:0007669"/>
    <property type="project" value="TreeGrafter"/>
</dbReference>
<evidence type="ECO:0000256" key="2">
    <source>
        <dbReference type="ARBA" id="ARBA00023002"/>
    </source>
</evidence>
<dbReference type="Gene3D" id="3.40.50.720">
    <property type="entry name" value="NAD(P)-binding Rossmann-like Domain"/>
    <property type="match status" value="1"/>
</dbReference>
<evidence type="ECO:0000256" key="1">
    <source>
        <dbReference type="ARBA" id="ARBA00022857"/>
    </source>
</evidence>
<dbReference type="Gene3D" id="3.90.180.10">
    <property type="entry name" value="Medium-chain alcohol dehydrogenases, catalytic domain"/>
    <property type="match status" value="1"/>
</dbReference>
<dbReference type="PRINTS" id="PR00081">
    <property type="entry name" value="GDHRDH"/>
</dbReference>
<comment type="caution">
    <text evidence="4">The sequence shown here is derived from an EMBL/GenBank/DDBJ whole genome shotgun (WGS) entry which is preliminary data.</text>
</comment>
<dbReference type="InterPro" id="IPR013154">
    <property type="entry name" value="ADH-like_N"/>
</dbReference>
<dbReference type="AlphaFoldDB" id="A0A367P5Z9"/>